<comment type="caution">
    <text evidence="1">The sequence shown here is derived from an EMBL/GenBank/DDBJ whole genome shotgun (WGS) entry which is preliminary data.</text>
</comment>
<proteinExistence type="predicted"/>
<reference evidence="1" key="1">
    <citation type="journal article" date="2015" name="Nature">
        <title>Complex archaea that bridge the gap between prokaryotes and eukaryotes.</title>
        <authorList>
            <person name="Spang A."/>
            <person name="Saw J.H."/>
            <person name="Jorgensen S.L."/>
            <person name="Zaremba-Niedzwiedzka K."/>
            <person name="Martijn J."/>
            <person name="Lind A.E."/>
            <person name="van Eijk R."/>
            <person name="Schleper C."/>
            <person name="Guy L."/>
            <person name="Ettema T.J."/>
        </authorList>
    </citation>
    <scope>NUCLEOTIDE SEQUENCE</scope>
</reference>
<protein>
    <submittedName>
        <fullName evidence="1">Uncharacterized protein</fullName>
    </submittedName>
</protein>
<sequence length="423" mass="45228">MATDTQRSILEYLTDNYGIGRRGTQDGGGSSSAIADASVFAGPRGGETIALGSELLLTLNADSAGNAPEGDLVRLSSRPSDSAGSMNVTPNFTAAIANSDTFIVLSLPFTFDSGAFAVRQAIDKALLKIPELLTVPLTMFTDGDMLATSPTDDWGTPSNATPTKVAATFPLGLRVLRVTASADAGYALTNNIPVEENKSYYLEATGMIGSTGAEADAGTLQAIDVTNSNASISLDNSAIDRFEPEVLANNVTMPSGCEQMHVRLAATLNGDIIDWSNLIFYKNGTQEFLVQDRAEVDRLGQLFYASGATWRERELVELGHELEQRPSGLWVYHTAPVSGRALFYEEFRKAAALGTTLTNSTGIPKEELAAVAAWILLEPLLADSRWSGFARKAMGDAALVRTKYKAQRSTVRRVAKSVPLLEM</sequence>
<organism evidence="1">
    <name type="scientific">marine sediment metagenome</name>
    <dbReference type="NCBI Taxonomy" id="412755"/>
    <lineage>
        <taxon>unclassified sequences</taxon>
        <taxon>metagenomes</taxon>
        <taxon>ecological metagenomes</taxon>
    </lineage>
</organism>
<name>A0A0F9K0T3_9ZZZZ</name>
<accession>A0A0F9K0T3</accession>
<dbReference type="EMBL" id="LAZR01014829">
    <property type="protein sequence ID" value="KKM15753.1"/>
    <property type="molecule type" value="Genomic_DNA"/>
</dbReference>
<gene>
    <name evidence="1" type="ORF">LCGC14_1692820</name>
</gene>
<evidence type="ECO:0000313" key="1">
    <source>
        <dbReference type="EMBL" id="KKM15753.1"/>
    </source>
</evidence>
<dbReference type="AlphaFoldDB" id="A0A0F9K0T3"/>